<reference evidence="2 3" key="1">
    <citation type="submission" date="2019-09" db="EMBL/GenBank/DDBJ databases">
        <title>Bacteriophage as agents antimicrobiens.</title>
        <authorList>
            <person name="Lightbourn L."/>
            <person name="Amarillas L."/>
            <person name="Estrada M."/>
            <person name="Leon R."/>
            <person name="Figueroa L."/>
            <person name="Patron O."/>
            <person name="Leon J."/>
        </authorList>
    </citation>
    <scope>NUCLEOTIDE SEQUENCE [LARGE SCALE GENOMIC DNA]</scope>
</reference>
<dbReference type="Proteomes" id="UP000386225">
    <property type="component" value="Segment"/>
</dbReference>
<keyword evidence="3" id="KW-1185">Reference proteome</keyword>
<organism evidence="2 3">
    <name type="scientific">Ralstonia phage Reminis</name>
    <dbReference type="NCBI Taxonomy" id="2662139"/>
    <lineage>
        <taxon>Viruses</taxon>
        <taxon>Duplodnaviria</taxon>
        <taxon>Heunggongvirae</taxon>
        <taxon>Uroviricota</taxon>
        <taxon>Caudoviricetes</taxon>
        <taxon>Autographivirales</taxon>
        <taxon>Autographivirales incertae sedis</taxon>
        <taxon>Reminisvirus</taxon>
        <taxon>Reminisvirus reminis</taxon>
    </lineage>
</organism>
<evidence type="ECO:0000313" key="3">
    <source>
        <dbReference type="Proteomes" id="UP000386225"/>
    </source>
</evidence>
<feature type="transmembrane region" description="Helical" evidence="1">
    <location>
        <begin position="12"/>
        <end position="36"/>
    </location>
</feature>
<keyword evidence="1" id="KW-0472">Membrane</keyword>
<sequence length="40" mass="4373">MSDWSDNQILGAAAGWLLAVAPLAAFMLFMKVVYILSNLM</sequence>
<keyword evidence="1" id="KW-1133">Transmembrane helix</keyword>
<keyword evidence="1" id="KW-0812">Transmembrane</keyword>
<accession>A0A5Q2U9J1</accession>
<name>A0A5Q2U9J1_9CAUD</name>
<proteinExistence type="predicted"/>
<dbReference type="EMBL" id="MN478376">
    <property type="protein sequence ID" value="QGH45128.1"/>
    <property type="molecule type" value="Genomic_DNA"/>
</dbReference>
<evidence type="ECO:0000313" key="2">
    <source>
        <dbReference type="EMBL" id="QGH45128.1"/>
    </source>
</evidence>
<protein>
    <submittedName>
        <fullName evidence="2">Uncharacterized protein</fullName>
    </submittedName>
</protein>
<evidence type="ECO:0000256" key="1">
    <source>
        <dbReference type="SAM" id="Phobius"/>
    </source>
</evidence>